<sequence length="122" mass="13522">MTDESWKDGSGQFHIDTALIEKWFEIPADQAVEIELPRVSLDMLYVAIEKPYFALAALVRAMNAQRAGDQLEIDAAFVDLQAEVNNGLNSLKHFQTIIMATATNTPLDNNGRVIERGDSNGE</sequence>
<dbReference type="AlphaFoldDB" id="A0A0C9N8H7"/>
<organism evidence="1 2">
    <name type="scientific">Sphingomonas paucimobilis NBRC 13935</name>
    <dbReference type="NCBI Taxonomy" id="1219050"/>
    <lineage>
        <taxon>Bacteria</taxon>
        <taxon>Pseudomonadati</taxon>
        <taxon>Pseudomonadota</taxon>
        <taxon>Alphaproteobacteria</taxon>
        <taxon>Sphingomonadales</taxon>
        <taxon>Sphingomonadaceae</taxon>
        <taxon>Sphingomonas</taxon>
    </lineage>
</organism>
<proteinExistence type="predicted"/>
<name>A0A0C9N8H7_SPHPI</name>
<keyword evidence="2" id="KW-1185">Reference proteome</keyword>
<gene>
    <name evidence="1" type="ORF">SP6_10_00370</name>
</gene>
<protein>
    <submittedName>
        <fullName evidence="1">DNA, contig: SP610</fullName>
    </submittedName>
</protein>
<dbReference type="GeneID" id="78526372"/>
<dbReference type="Proteomes" id="UP000032025">
    <property type="component" value="Unassembled WGS sequence"/>
</dbReference>
<comment type="caution">
    <text evidence="1">The sequence shown here is derived from an EMBL/GenBank/DDBJ whole genome shotgun (WGS) entry which is preliminary data.</text>
</comment>
<dbReference type="EMBL" id="BBJS01000010">
    <property type="protein sequence ID" value="GAN12457.1"/>
    <property type="molecule type" value="Genomic_DNA"/>
</dbReference>
<reference evidence="1 2" key="1">
    <citation type="submission" date="2014-08" db="EMBL/GenBank/DDBJ databases">
        <title>Whole genome shotgun sequence of Sphingomonas paucimobilis NBRC 13935.</title>
        <authorList>
            <person name="Hosoyama A."/>
            <person name="Hashimoto M."/>
            <person name="Hosoyama Y."/>
            <person name="Noguchi M."/>
            <person name="Uohara A."/>
            <person name="Ohji S."/>
            <person name="Katano-Makiyama Y."/>
            <person name="Ichikawa N."/>
            <person name="Kimura A."/>
            <person name="Yamazoe A."/>
            <person name="Fujita N."/>
        </authorList>
    </citation>
    <scope>NUCLEOTIDE SEQUENCE [LARGE SCALE GENOMIC DNA]</scope>
    <source>
        <strain evidence="1 2">NBRC 13935</strain>
    </source>
</reference>
<evidence type="ECO:0000313" key="1">
    <source>
        <dbReference type="EMBL" id="GAN12457.1"/>
    </source>
</evidence>
<accession>A0A0C9N8H7</accession>
<evidence type="ECO:0000313" key="2">
    <source>
        <dbReference type="Proteomes" id="UP000032025"/>
    </source>
</evidence>
<dbReference type="RefSeq" id="WP_128130629.1">
    <property type="nucleotide sequence ID" value="NZ_BBJS01000010.1"/>
</dbReference>